<dbReference type="InterPro" id="IPR020846">
    <property type="entry name" value="MFS_dom"/>
</dbReference>
<dbReference type="VEuPathDB" id="FungiDB:MCYG_04542"/>
<proteinExistence type="inferred from homology"/>
<dbReference type="AlphaFoldDB" id="C5FNM0"/>
<feature type="transmembrane region" description="Helical" evidence="8">
    <location>
        <begin position="315"/>
        <end position="336"/>
    </location>
</feature>
<dbReference type="PANTHER" id="PTHR23501">
    <property type="entry name" value="MAJOR FACILITATOR SUPERFAMILY"/>
    <property type="match status" value="1"/>
</dbReference>
<dbReference type="InterPro" id="IPR036259">
    <property type="entry name" value="MFS_trans_sf"/>
</dbReference>
<feature type="transmembrane region" description="Helical" evidence="8">
    <location>
        <begin position="41"/>
        <end position="59"/>
    </location>
</feature>
<dbReference type="GO" id="GO:0005886">
    <property type="term" value="C:plasma membrane"/>
    <property type="evidence" value="ECO:0007669"/>
    <property type="project" value="TreeGrafter"/>
</dbReference>
<feature type="domain" description="Major facilitator superfamily (MFS) profile" evidence="9">
    <location>
        <begin position="46"/>
        <end position="551"/>
    </location>
</feature>
<comment type="similarity">
    <text evidence="2">Belongs to the major facilitator superfamily. TCR/Tet family.</text>
</comment>
<feature type="transmembrane region" description="Helical" evidence="8">
    <location>
        <begin position="110"/>
        <end position="130"/>
    </location>
</feature>
<accession>C5FNM0</accession>
<dbReference type="RefSeq" id="XP_002846805.1">
    <property type="nucleotide sequence ID" value="XM_002846759.1"/>
</dbReference>
<dbReference type="PANTHER" id="PTHR23501:SF163">
    <property type="entry name" value="EFFLUX PUMP ALNA"/>
    <property type="match status" value="1"/>
</dbReference>
<dbReference type="Pfam" id="PF07690">
    <property type="entry name" value="MFS_1"/>
    <property type="match status" value="2"/>
</dbReference>
<dbReference type="EMBL" id="DS995704">
    <property type="protein sequence ID" value="EEQ31723.1"/>
    <property type="molecule type" value="Genomic_DNA"/>
</dbReference>
<keyword evidence="4 8" id="KW-0812">Transmembrane</keyword>
<dbReference type="Gene3D" id="1.20.1250.20">
    <property type="entry name" value="MFS general substrate transporter like domains"/>
    <property type="match status" value="2"/>
</dbReference>
<evidence type="ECO:0000256" key="3">
    <source>
        <dbReference type="ARBA" id="ARBA00022448"/>
    </source>
</evidence>
<feature type="transmembrane region" description="Helical" evidence="8">
    <location>
        <begin position="356"/>
        <end position="374"/>
    </location>
</feature>
<keyword evidence="5 8" id="KW-1133">Transmembrane helix</keyword>
<dbReference type="FunFam" id="1.20.1720.10:FF:000056">
    <property type="entry name" value="MFS transporter, putative"/>
    <property type="match status" value="1"/>
</dbReference>
<feature type="transmembrane region" description="Helical" evidence="8">
    <location>
        <begin position="169"/>
        <end position="188"/>
    </location>
</feature>
<dbReference type="eggNOG" id="KOG0254">
    <property type="taxonomic scope" value="Eukaryota"/>
</dbReference>
<reference evidence="11" key="1">
    <citation type="journal article" date="2012" name="MBio">
        <title>Comparative genome analysis of Trichophyton rubrum and related dermatophytes reveals candidate genes involved in infection.</title>
        <authorList>
            <person name="Martinez D.A."/>
            <person name="Oliver B.G."/>
            <person name="Graeser Y."/>
            <person name="Goldberg J.M."/>
            <person name="Li W."/>
            <person name="Martinez-Rossi N.M."/>
            <person name="Monod M."/>
            <person name="Shelest E."/>
            <person name="Barton R.C."/>
            <person name="Birch E."/>
            <person name="Brakhage A.A."/>
            <person name="Chen Z."/>
            <person name="Gurr S.J."/>
            <person name="Heiman D."/>
            <person name="Heitman J."/>
            <person name="Kosti I."/>
            <person name="Rossi A."/>
            <person name="Saif S."/>
            <person name="Samalova M."/>
            <person name="Saunders C.W."/>
            <person name="Shea T."/>
            <person name="Summerbell R.C."/>
            <person name="Xu J."/>
            <person name="Young S."/>
            <person name="Zeng Q."/>
            <person name="Birren B.W."/>
            <person name="Cuomo C.A."/>
            <person name="White T.C."/>
        </authorList>
    </citation>
    <scope>NUCLEOTIDE SEQUENCE [LARGE SCALE GENOMIC DNA]</scope>
    <source>
        <strain evidence="11">ATCC MYA-4605 / CBS 113480</strain>
    </source>
</reference>
<feature type="transmembrane region" description="Helical" evidence="8">
    <location>
        <begin position="200"/>
        <end position="221"/>
    </location>
</feature>
<dbReference type="GeneID" id="9229920"/>
<feature type="transmembrane region" description="Helical" evidence="8">
    <location>
        <begin position="242"/>
        <end position="266"/>
    </location>
</feature>
<protein>
    <recommendedName>
        <fullName evidence="9">Major facilitator superfamily (MFS) profile domain-containing protein</fullName>
    </recommendedName>
</protein>
<evidence type="ECO:0000256" key="7">
    <source>
        <dbReference type="SAM" id="MobiDB-lite"/>
    </source>
</evidence>
<evidence type="ECO:0000256" key="5">
    <source>
        <dbReference type="ARBA" id="ARBA00022989"/>
    </source>
</evidence>
<gene>
    <name evidence="10" type="ORF">MCYG_04542</name>
</gene>
<dbReference type="HOGENOM" id="CLU_000960_22_1_1"/>
<dbReference type="InterPro" id="IPR011701">
    <property type="entry name" value="MFS"/>
</dbReference>
<keyword evidence="3" id="KW-0813">Transport</keyword>
<keyword evidence="6 8" id="KW-0472">Membrane</keyword>
<keyword evidence="11" id="KW-1185">Reference proteome</keyword>
<name>C5FNM0_ARTOC</name>
<dbReference type="FunFam" id="1.20.1250.20:FF:000429">
    <property type="entry name" value="MFS drug efflux transporter, putative"/>
    <property type="match status" value="1"/>
</dbReference>
<evidence type="ECO:0000313" key="11">
    <source>
        <dbReference type="Proteomes" id="UP000002035"/>
    </source>
</evidence>
<dbReference type="SUPFAM" id="SSF103473">
    <property type="entry name" value="MFS general substrate transporter"/>
    <property type="match status" value="2"/>
</dbReference>
<evidence type="ECO:0000256" key="1">
    <source>
        <dbReference type="ARBA" id="ARBA00004141"/>
    </source>
</evidence>
<evidence type="ECO:0000256" key="2">
    <source>
        <dbReference type="ARBA" id="ARBA00007520"/>
    </source>
</evidence>
<dbReference type="OrthoDB" id="10021397at2759"/>
<evidence type="ECO:0000256" key="8">
    <source>
        <dbReference type="SAM" id="Phobius"/>
    </source>
</evidence>
<feature type="transmembrane region" description="Helical" evidence="8">
    <location>
        <begin position="381"/>
        <end position="402"/>
    </location>
</feature>
<evidence type="ECO:0000313" key="10">
    <source>
        <dbReference type="EMBL" id="EEQ31723.1"/>
    </source>
</evidence>
<evidence type="ECO:0000256" key="6">
    <source>
        <dbReference type="ARBA" id="ARBA00023136"/>
    </source>
</evidence>
<feature type="transmembrane region" description="Helical" evidence="8">
    <location>
        <begin position="136"/>
        <end position="157"/>
    </location>
</feature>
<sequence>MTLKPDAAASQAPIDTEKQASSCSDLPSAAKDDSPRDIHGALWLAVVLGIFSSTFLFGLDNTIVANIQPAIVKSLDGVEKLAWSGVAFIMASSATVLTWLQIFNQFNIKWMYIFSIVVFLAGSAVCGAAQTMDILIGGRVICGIGGVGQYVGVMNFLPRLTSLRERPIYVSAIGLTWGAGTVLGPIIGGAFTDSSAGWRWSFYINLVVGGLCMPVYIFLLPSLEPQPTSGVPIMDKLKKLDIVGSLILMGSFVASVIGLNFAGALYPWSSPGIIAALVLGAVGFIVFGVQQSYCILTTEETRLFPVELISWRKPLLSLLFLCGCCTSVCVTIPAYIIPLYFQFTAGDKSLESGVRLLPFVCLLVFSCVGGGILASRVGYYLPWYLVGGALSLIGASLIYTANLGTSPGAIYGYSALIGLGSGMYLQLGHSVAQAKVSPDKVSAAIAFTTTAQLNGMTIALVIAQCVFVNEAAKGIARVLPHEPHSTIIDAITGTGSTFVHDLEPNTRTAVLAAIVTAIDRTYILCIAAGAATVLSTFGMKWERLFISAVAA</sequence>
<organism evidence="10 11">
    <name type="scientific">Arthroderma otae (strain ATCC MYA-4605 / CBS 113480)</name>
    <name type="common">Microsporum canis</name>
    <dbReference type="NCBI Taxonomy" id="554155"/>
    <lineage>
        <taxon>Eukaryota</taxon>
        <taxon>Fungi</taxon>
        <taxon>Dikarya</taxon>
        <taxon>Ascomycota</taxon>
        <taxon>Pezizomycotina</taxon>
        <taxon>Eurotiomycetes</taxon>
        <taxon>Eurotiomycetidae</taxon>
        <taxon>Onygenales</taxon>
        <taxon>Arthrodermataceae</taxon>
        <taxon>Microsporum</taxon>
    </lineage>
</organism>
<dbReference type="Proteomes" id="UP000002035">
    <property type="component" value="Unassembled WGS sequence"/>
</dbReference>
<feature type="region of interest" description="Disordered" evidence="7">
    <location>
        <begin position="1"/>
        <end position="34"/>
    </location>
</feature>
<dbReference type="GO" id="GO:0022857">
    <property type="term" value="F:transmembrane transporter activity"/>
    <property type="evidence" value="ECO:0007669"/>
    <property type="project" value="InterPro"/>
</dbReference>
<feature type="transmembrane region" description="Helical" evidence="8">
    <location>
        <begin position="81"/>
        <end position="103"/>
    </location>
</feature>
<dbReference type="OMA" id="FGMKWER"/>
<evidence type="ECO:0000259" key="9">
    <source>
        <dbReference type="PROSITE" id="PS50850"/>
    </source>
</evidence>
<comment type="subcellular location">
    <subcellularLocation>
        <location evidence="1">Membrane</location>
        <topology evidence="1">Multi-pass membrane protein</topology>
    </subcellularLocation>
</comment>
<dbReference type="PROSITE" id="PS50850">
    <property type="entry name" value="MFS"/>
    <property type="match status" value="1"/>
</dbReference>
<evidence type="ECO:0000256" key="4">
    <source>
        <dbReference type="ARBA" id="ARBA00022692"/>
    </source>
</evidence>
<feature type="transmembrane region" description="Helical" evidence="8">
    <location>
        <begin position="272"/>
        <end position="294"/>
    </location>
</feature>